<sequence>MRKAIYLALLHYPVYDRQGKVITTSFTNLDIHDISRVAKTYDCKFFFLVTPVKSQREFAKRLINHWTEGFGSRYNPSRREALQVLSIKSDLKETLKNIEELEDGKTPIIIATGAKGNLANLDFLACRRMIHKGEKDQPILFLFGTGWGLASEVIQQADFVLEPIIGQGVYNHLSVRSAVAIVLDRLLGADGIKFVNLEEDKNECH</sequence>
<dbReference type="InterPro" id="IPR029026">
    <property type="entry name" value="tRNA_m1G_MTases_N"/>
</dbReference>
<keyword evidence="2" id="KW-0489">Methyltransferase</keyword>
<comment type="caution">
    <text evidence="2">The sequence shown here is derived from an EMBL/GenBank/DDBJ whole genome shotgun (WGS) entry which is preliminary data.</text>
</comment>
<dbReference type="InterPro" id="IPR019230">
    <property type="entry name" value="RNA_MeTrfase_C_dom"/>
</dbReference>
<dbReference type="EMBL" id="JACQWF010000425">
    <property type="protein sequence ID" value="MBI4596659.1"/>
    <property type="molecule type" value="Genomic_DNA"/>
</dbReference>
<dbReference type="Proteomes" id="UP000772181">
    <property type="component" value="Unassembled WGS sequence"/>
</dbReference>
<keyword evidence="2" id="KW-0808">Transferase</keyword>
<evidence type="ECO:0000259" key="1">
    <source>
        <dbReference type="Pfam" id="PF09936"/>
    </source>
</evidence>
<reference evidence="2" key="1">
    <citation type="submission" date="2020-07" db="EMBL/GenBank/DDBJ databases">
        <title>Huge and variable diversity of episymbiotic CPR bacteria and DPANN archaea in groundwater ecosystems.</title>
        <authorList>
            <person name="He C.Y."/>
            <person name="Keren R."/>
            <person name="Whittaker M."/>
            <person name="Farag I.F."/>
            <person name="Doudna J."/>
            <person name="Cate J.H.D."/>
            <person name="Banfield J.F."/>
        </authorList>
    </citation>
    <scope>NUCLEOTIDE SEQUENCE</scope>
    <source>
        <strain evidence="2">NC_groundwater_1482_Ag_S-0.65um_47_24</strain>
    </source>
</reference>
<proteinExistence type="predicted"/>
<name>A0A933GPW4_UNCTE</name>
<feature type="domain" description="tRNA (guanine-N(1)-)-methyltransferase C-terminal" evidence="1">
    <location>
        <begin position="5"/>
        <end position="188"/>
    </location>
</feature>
<dbReference type="Gene3D" id="3.40.1280.10">
    <property type="match status" value="1"/>
</dbReference>
<organism evidence="2 3">
    <name type="scientific">Tectimicrobiota bacterium</name>
    <dbReference type="NCBI Taxonomy" id="2528274"/>
    <lineage>
        <taxon>Bacteria</taxon>
        <taxon>Pseudomonadati</taxon>
        <taxon>Nitrospinota/Tectimicrobiota group</taxon>
        <taxon>Candidatus Tectimicrobiota</taxon>
    </lineage>
</organism>
<dbReference type="GO" id="GO:0008168">
    <property type="term" value="F:methyltransferase activity"/>
    <property type="evidence" value="ECO:0007669"/>
    <property type="project" value="UniProtKB-KW"/>
</dbReference>
<dbReference type="Pfam" id="PF09936">
    <property type="entry name" value="Methyltrn_RNA_4"/>
    <property type="match status" value="1"/>
</dbReference>
<evidence type="ECO:0000313" key="2">
    <source>
        <dbReference type="EMBL" id="MBI4596659.1"/>
    </source>
</evidence>
<accession>A0A933GPW4</accession>
<dbReference type="GO" id="GO:0032259">
    <property type="term" value="P:methylation"/>
    <property type="evidence" value="ECO:0007669"/>
    <property type="project" value="UniProtKB-KW"/>
</dbReference>
<protein>
    <submittedName>
        <fullName evidence="2">RNA methyltransferase</fullName>
    </submittedName>
</protein>
<dbReference type="AlphaFoldDB" id="A0A933GPW4"/>
<gene>
    <name evidence="2" type="ORF">HY730_09865</name>
</gene>
<dbReference type="CDD" id="cd18085">
    <property type="entry name" value="TM1570-like"/>
    <property type="match status" value="1"/>
</dbReference>
<evidence type="ECO:0000313" key="3">
    <source>
        <dbReference type="Proteomes" id="UP000772181"/>
    </source>
</evidence>